<evidence type="ECO:0000256" key="1">
    <source>
        <dbReference type="ARBA" id="ARBA00023004"/>
    </source>
</evidence>
<dbReference type="InterPro" id="IPR008988">
    <property type="entry name" value="Transcriptional_repressor_C"/>
</dbReference>
<feature type="domain" description="Ferrous iron transporter FeoA-like" evidence="2">
    <location>
        <begin position="2"/>
        <end position="74"/>
    </location>
</feature>
<dbReference type="SUPFAM" id="SSF50037">
    <property type="entry name" value="C-terminal domain of transcriptional repressors"/>
    <property type="match status" value="1"/>
</dbReference>
<proteinExistence type="predicted"/>
<dbReference type="GO" id="GO:0046914">
    <property type="term" value="F:transition metal ion binding"/>
    <property type="evidence" value="ECO:0007669"/>
    <property type="project" value="InterPro"/>
</dbReference>
<gene>
    <name evidence="3" type="ordered locus">Taci_0109</name>
</gene>
<evidence type="ECO:0000313" key="3">
    <source>
        <dbReference type="EMBL" id="ACZ18349.1"/>
    </source>
</evidence>
<dbReference type="EnsemblBacteria" id="ACZ18349">
    <property type="protein sequence ID" value="ACZ18349"/>
    <property type="gene ID" value="Taci_0109"/>
</dbReference>
<dbReference type="InterPro" id="IPR007167">
    <property type="entry name" value="Fe-transptr_FeoA-like"/>
</dbReference>
<dbReference type="Pfam" id="PF04023">
    <property type="entry name" value="FeoA"/>
    <property type="match status" value="1"/>
</dbReference>
<dbReference type="KEGG" id="tai:Taci_0109"/>
<name>D1B7U6_THEAS</name>
<dbReference type="PANTHER" id="PTHR42954">
    <property type="entry name" value="FE(2+) TRANSPORT PROTEIN A"/>
    <property type="match status" value="1"/>
</dbReference>
<dbReference type="AlphaFoldDB" id="D1B7U6"/>
<dbReference type="InterPro" id="IPR038157">
    <property type="entry name" value="FeoA_core_dom"/>
</dbReference>
<reference evidence="3 4" key="1">
    <citation type="journal article" date="2009" name="Stand. Genomic Sci.">
        <title>Complete genome sequence of Thermanaerovibrio acidaminovorans type strain (Su883).</title>
        <authorList>
            <person name="Chovatia M."/>
            <person name="Sikorski J."/>
            <person name="Schroder M."/>
            <person name="Lapidus A."/>
            <person name="Nolan M."/>
            <person name="Tice H."/>
            <person name="Glavina Del Rio T."/>
            <person name="Copeland A."/>
            <person name="Cheng J.F."/>
            <person name="Lucas S."/>
            <person name="Chen F."/>
            <person name="Bruce D."/>
            <person name="Goodwin L."/>
            <person name="Pitluck S."/>
            <person name="Ivanova N."/>
            <person name="Mavromatis K."/>
            <person name="Ovchinnikova G."/>
            <person name="Pati A."/>
            <person name="Chen A."/>
            <person name="Palaniappan K."/>
            <person name="Land M."/>
            <person name="Hauser L."/>
            <person name="Chang Y.J."/>
            <person name="Jeffries C.D."/>
            <person name="Chain P."/>
            <person name="Saunders E."/>
            <person name="Detter J.C."/>
            <person name="Brettin T."/>
            <person name="Rohde M."/>
            <person name="Goker M."/>
            <person name="Spring S."/>
            <person name="Bristow J."/>
            <person name="Markowitz V."/>
            <person name="Hugenholtz P."/>
            <person name="Kyrpides N.C."/>
            <person name="Klenk H.P."/>
            <person name="Eisen J.A."/>
        </authorList>
    </citation>
    <scope>NUCLEOTIDE SEQUENCE [LARGE SCALE GENOMIC DNA]</scope>
    <source>
        <strain evidence="4">ATCC 49978 / DSM 6589 / Su883</strain>
    </source>
</reference>
<dbReference type="SMART" id="SM00899">
    <property type="entry name" value="FeoA"/>
    <property type="match status" value="1"/>
</dbReference>
<sequence>MKLLSDVPLGGVCRVSGFAQSGPVKTRVLQMGLVPGTVVEVMRPAPMGDPMSVRFRGMEVSLRRQEASAVRVEMVSPCGGCAGCCGGCTI</sequence>
<dbReference type="InterPro" id="IPR052713">
    <property type="entry name" value="FeoA"/>
</dbReference>
<dbReference type="OrthoDB" id="9811076at2"/>
<evidence type="ECO:0000313" key="4">
    <source>
        <dbReference type="Proteomes" id="UP000002030"/>
    </source>
</evidence>
<dbReference type="eggNOG" id="COG1918">
    <property type="taxonomic scope" value="Bacteria"/>
</dbReference>
<dbReference type="EMBL" id="CP001818">
    <property type="protein sequence ID" value="ACZ18349.1"/>
    <property type="molecule type" value="Genomic_DNA"/>
</dbReference>
<accession>D1B7U6</accession>
<keyword evidence="4" id="KW-1185">Reference proteome</keyword>
<keyword evidence="1" id="KW-0408">Iron</keyword>
<evidence type="ECO:0000259" key="2">
    <source>
        <dbReference type="SMART" id="SM00899"/>
    </source>
</evidence>
<organism evidence="3 4">
    <name type="scientific">Thermanaerovibrio acidaminovorans (strain ATCC 49978 / DSM 6589 / Su883)</name>
    <name type="common">Selenomonas acidaminovorans</name>
    <dbReference type="NCBI Taxonomy" id="525903"/>
    <lineage>
        <taxon>Bacteria</taxon>
        <taxon>Thermotogati</taxon>
        <taxon>Synergistota</taxon>
        <taxon>Synergistia</taxon>
        <taxon>Synergistales</taxon>
        <taxon>Synergistaceae</taxon>
        <taxon>Thermanaerovibrio</taxon>
    </lineage>
</organism>
<dbReference type="Proteomes" id="UP000002030">
    <property type="component" value="Chromosome"/>
</dbReference>
<dbReference type="PANTHER" id="PTHR42954:SF2">
    <property type="entry name" value="FE(2+) TRANSPORT PROTEIN A"/>
    <property type="match status" value="1"/>
</dbReference>
<dbReference type="STRING" id="525903.Taci_0109"/>
<protein>
    <submittedName>
        <fullName evidence="3">FeoA family protein</fullName>
    </submittedName>
</protein>
<dbReference type="Gene3D" id="2.30.30.90">
    <property type="match status" value="1"/>
</dbReference>
<dbReference type="HOGENOM" id="CLU_150646_12_4_0"/>